<name>A0A9P8MF55_9HYPO</name>
<proteinExistence type="predicted"/>
<comment type="caution">
    <text evidence="1">The sequence shown here is derived from an EMBL/GenBank/DDBJ whole genome shotgun (WGS) entry which is preliminary data.</text>
</comment>
<dbReference type="EMBL" id="JACEFI010000004">
    <property type="protein sequence ID" value="KAH0599165.1"/>
    <property type="molecule type" value="Genomic_DNA"/>
</dbReference>
<sequence length="69" mass="7648">MSSQCVLAALGEHYGAMRLRCSYAQPWTFTRPNVMSGRMLDPAQVLFAMALQQHAVIGKTTVKRSASIY</sequence>
<reference evidence="1 2" key="1">
    <citation type="submission" date="2020-07" db="EMBL/GenBank/DDBJ databases">
        <title>Metarhizium humberi genome.</title>
        <authorList>
            <person name="Lysoe E."/>
        </authorList>
    </citation>
    <scope>NUCLEOTIDE SEQUENCE [LARGE SCALE GENOMIC DNA]</scope>
    <source>
        <strain evidence="1 2">ESALQ1638</strain>
    </source>
</reference>
<organism evidence="1 2">
    <name type="scientific">Metarhizium humberi</name>
    <dbReference type="NCBI Taxonomy" id="2596975"/>
    <lineage>
        <taxon>Eukaryota</taxon>
        <taxon>Fungi</taxon>
        <taxon>Dikarya</taxon>
        <taxon>Ascomycota</taxon>
        <taxon>Pezizomycotina</taxon>
        <taxon>Sordariomycetes</taxon>
        <taxon>Hypocreomycetidae</taxon>
        <taxon>Hypocreales</taxon>
        <taxon>Clavicipitaceae</taxon>
        <taxon>Metarhizium</taxon>
    </lineage>
</organism>
<keyword evidence="2" id="KW-1185">Reference proteome</keyword>
<protein>
    <submittedName>
        <fullName evidence="1">Uncharacterized protein</fullName>
    </submittedName>
</protein>
<evidence type="ECO:0000313" key="2">
    <source>
        <dbReference type="Proteomes" id="UP000764110"/>
    </source>
</evidence>
<gene>
    <name evidence="1" type="ORF">MHUMG1_03282</name>
</gene>
<dbReference type="Proteomes" id="UP000764110">
    <property type="component" value="Unassembled WGS sequence"/>
</dbReference>
<evidence type="ECO:0000313" key="1">
    <source>
        <dbReference type="EMBL" id="KAH0599165.1"/>
    </source>
</evidence>
<accession>A0A9P8MF55</accession>
<dbReference type="AlphaFoldDB" id="A0A9P8MF55"/>